<gene>
    <name evidence="2" type="ORF">DJ64_33975</name>
</gene>
<protein>
    <submittedName>
        <fullName evidence="2">Uncharacterized protein</fullName>
    </submittedName>
</protein>
<sequence length="77" mass="7881">MTCSVSIVRRAPDRSASSSRSPPGTAAAAVTSCPGSRSTPRSTRSRTHQAPAGPSAVAAIRVRFASGSRRNSPGRSE</sequence>
<accession>A0ABR4T3R4</accession>
<feature type="compositionally biased region" description="Low complexity" evidence="1">
    <location>
        <begin position="14"/>
        <end position="42"/>
    </location>
</feature>
<evidence type="ECO:0000313" key="2">
    <source>
        <dbReference type="EMBL" id="KEG42099.1"/>
    </source>
</evidence>
<keyword evidence="3" id="KW-1185">Reference proteome</keyword>
<reference evidence="2 3" key="1">
    <citation type="submission" date="2014-04" db="EMBL/GenBank/DDBJ databases">
        <title>Draft genome sequence of the novel Streptomyces griseorubens JSD-1 playing a role in carbon and nitrogen cycle.</title>
        <authorList>
            <consortium name="Shanghai Jiao Tong University"/>
            <person name="Feng H."/>
            <person name="Sun Y."/>
            <person name="Zhi Y."/>
            <person name="Mao L."/>
            <person name="Luo Y."/>
            <person name="Wei X."/>
            <person name="Zhou P."/>
        </authorList>
    </citation>
    <scope>NUCLEOTIDE SEQUENCE [LARGE SCALE GENOMIC DNA]</scope>
    <source>
        <strain evidence="2 3">JSD-1</strain>
    </source>
</reference>
<proteinExistence type="predicted"/>
<organism evidence="2 3">
    <name type="scientific">Streptomyces griseorubens</name>
    <dbReference type="NCBI Taxonomy" id="66897"/>
    <lineage>
        <taxon>Bacteria</taxon>
        <taxon>Bacillati</taxon>
        <taxon>Actinomycetota</taxon>
        <taxon>Actinomycetes</taxon>
        <taxon>Kitasatosporales</taxon>
        <taxon>Streptomycetaceae</taxon>
        <taxon>Streptomyces</taxon>
        <taxon>Streptomyces althioticus group</taxon>
    </lineage>
</organism>
<evidence type="ECO:0000313" key="3">
    <source>
        <dbReference type="Proteomes" id="UP000027632"/>
    </source>
</evidence>
<dbReference type="EMBL" id="JJMG01000088">
    <property type="protein sequence ID" value="KEG42099.1"/>
    <property type="molecule type" value="Genomic_DNA"/>
</dbReference>
<feature type="region of interest" description="Disordered" evidence="1">
    <location>
        <begin position="1"/>
        <end position="57"/>
    </location>
</feature>
<comment type="caution">
    <text evidence="2">The sequence shown here is derived from an EMBL/GenBank/DDBJ whole genome shotgun (WGS) entry which is preliminary data.</text>
</comment>
<name>A0ABR4T3R4_9ACTN</name>
<dbReference type="Proteomes" id="UP000027632">
    <property type="component" value="Unassembled WGS sequence"/>
</dbReference>
<evidence type="ECO:0000256" key="1">
    <source>
        <dbReference type="SAM" id="MobiDB-lite"/>
    </source>
</evidence>